<protein>
    <recommendedName>
        <fullName evidence="8">Nickel/cobalt efflux system</fullName>
    </recommendedName>
</protein>
<evidence type="ECO:0000256" key="8">
    <source>
        <dbReference type="RuleBase" id="RU362101"/>
    </source>
</evidence>
<keyword evidence="5 8" id="KW-0812">Transmembrane</keyword>
<evidence type="ECO:0000256" key="4">
    <source>
        <dbReference type="ARBA" id="ARBA00022596"/>
    </source>
</evidence>
<comment type="similarity">
    <text evidence="2 8">Belongs to the NiCoT transporter (TC 2.A.52) family.</text>
</comment>
<keyword evidence="10" id="KW-1185">Reference proteome</keyword>
<dbReference type="STRING" id="46223.SAMN05421852_110122"/>
<organism evidence="9 10">
    <name type="scientific">Thermoflavimicrobium dichotomicum</name>
    <dbReference type="NCBI Taxonomy" id="46223"/>
    <lineage>
        <taxon>Bacteria</taxon>
        <taxon>Bacillati</taxon>
        <taxon>Bacillota</taxon>
        <taxon>Bacilli</taxon>
        <taxon>Bacillales</taxon>
        <taxon>Thermoactinomycetaceae</taxon>
        <taxon>Thermoflavimicrobium</taxon>
    </lineage>
</organism>
<dbReference type="OrthoDB" id="9776706at2"/>
<reference evidence="9 10" key="1">
    <citation type="submission" date="2016-10" db="EMBL/GenBank/DDBJ databases">
        <authorList>
            <person name="de Groot N.N."/>
        </authorList>
    </citation>
    <scope>NUCLEOTIDE SEQUENCE [LARGE SCALE GENOMIC DNA]</scope>
    <source>
        <strain evidence="9 10">DSM 44778</strain>
    </source>
</reference>
<gene>
    <name evidence="9" type="ORF">SAMN05421852_110122</name>
</gene>
<dbReference type="GO" id="GO:0015099">
    <property type="term" value="F:nickel cation transmembrane transporter activity"/>
    <property type="evidence" value="ECO:0007669"/>
    <property type="project" value="UniProtKB-UniRule"/>
</dbReference>
<feature type="transmembrane region" description="Helical" evidence="8">
    <location>
        <begin position="205"/>
        <end position="227"/>
    </location>
</feature>
<evidence type="ECO:0000256" key="5">
    <source>
        <dbReference type="ARBA" id="ARBA00022692"/>
    </source>
</evidence>
<dbReference type="EMBL" id="FORR01000010">
    <property type="protein sequence ID" value="SFJ47819.1"/>
    <property type="molecule type" value="Genomic_DNA"/>
</dbReference>
<evidence type="ECO:0000256" key="1">
    <source>
        <dbReference type="ARBA" id="ARBA00004127"/>
    </source>
</evidence>
<evidence type="ECO:0000256" key="6">
    <source>
        <dbReference type="ARBA" id="ARBA00022989"/>
    </source>
</evidence>
<dbReference type="InterPro" id="IPR004688">
    <property type="entry name" value="Ni/Co_transpt"/>
</dbReference>
<feature type="transmembrane region" description="Helical" evidence="8">
    <location>
        <begin position="122"/>
        <end position="141"/>
    </location>
</feature>
<feature type="transmembrane region" description="Helical" evidence="8">
    <location>
        <begin position="233"/>
        <end position="253"/>
    </location>
</feature>
<dbReference type="Proteomes" id="UP000199545">
    <property type="component" value="Unassembled WGS sequence"/>
</dbReference>
<dbReference type="PANTHER" id="PTHR31611:SF0">
    <property type="entry name" value="HIGH-AFFINITY NICKEL TRANSPORT PROTEIN NIC1"/>
    <property type="match status" value="1"/>
</dbReference>
<name>A0A1I3RPZ5_9BACL</name>
<feature type="transmembrane region" description="Helical" evidence="8">
    <location>
        <begin position="79"/>
        <end position="101"/>
    </location>
</feature>
<evidence type="ECO:0000256" key="3">
    <source>
        <dbReference type="ARBA" id="ARBA00022448"/>
    </source>
</evidence>
<dbReference type="InterPro" id="IPR011541">
    <property type="entry name" value="Ni/Co_transpt_high_affinity"/>
</dbReference>
<dbReference type="GO" id="GO:0012505">
    <property type="term" value="C:endomembrane system"/>
    <property type="evidence" value="ECO:0007669"/>
    <property type="project" value="UniProtKB-SubCell"/>
</dbReference>
<proteinExistence type="inferred from homology"/>
<dbReference type="Pfam" id="PF03824">
    <property type="entry name" value="NicO"/>
    <property type="match status" value="1"/>
</dbReference>
<dbReference type="RefSeq" id="WP_093230418.1">
    <property type="nucleotide sequence ID" value="NZ_FORR01000010.1"/>
</dbReference>
<evidence type="ECO:0000256" key="7">
    <source>
        <dbReference type="ARBA" id="ARBA00023136"/>
    </source>
</evidence>
<dbReference type="AlphaFoldDB" id="A0A1I3RPZ5"/>
<evidence type="ECO:0000313" key="9">
    <source>
        <dbReference type="EMBL" id="SFJ47819.1"/>
    </source>
</evidence>
<feature type="transmembrane region" description="Helical" evidence="8">
    <location>
        <begin position="41"/>
        <end position="67"/>
    </location>
</feature>
<accession>A0A1I3RPZ5</accession>
<dbReference type="GO" id="GO:0005886">
    <property type="term" value="C:plasma membrane"/>
    <property type="evidence" value="ECO:0007669"/>
    <property type="project" value="UniProtKB-SubCell"/>
</dbReference>
<keyword evidence="7 8" id="KW-0472">Membrane</keyword>
<evidence type="ECO:0000313" key="10">
    <source>
        <dbReference type="Proteomes" id="UP000199545"/>
    </source>
</evidence>
<keyword evidence="4" id="KW-0533">Nickel</keyword>
<comment type="subcellular location">
    <subcellularLocation>
        <location evidence="8">Cell membrane</location>
        <topology evidence="8">Multi-pass membrane protein</topology>
    </subcellularLocation>
    <subcellularLocation>
        <location evidence="1">Endomembrane system</location>
        <topology evidence="1">Multi-pass membrane protein</topology>
    </subcellularLocation>
</comment>
<evidence type="ECO:0000256" key="2">
    <source>
        <dbReference type="ARBA" id="ARBA00010892"/>
    </source>
</evidence>
<feature type="transmembrane region" description="Helical" evidence="8">
    <location>
        <begin position="161"/>
        <end position="184"/>
    </location>
</feature>
<keyword evidence="3 8" id="KW-0813">Transport</keyword>
<sequence>MENLSLLFLVFTLGLRHGLDADHLACIDGLARYNWRKGSRIAPWVGTLFSFGHGLVVAIIGIILAHLSQNFQLPGYVDLFVEWFSILSLFLIGTLNIRNLLKTRQDEYRPQGIKGKLIPKKLQETSNPFLIILIGALFALASETVSQTSVWILAARNNADYLPYVLGLTFMVGMMITDTIDSLITNKILRQSNKLGQFASRVMGWIIVVLAYGLAFYKALTFFYPSAELDFEVIGIIIFVLFLFIFGWVTYLTRAGRSLPELSGSVGGTANHHGEK</sequence>
<keyword evidence="6 8" id="KW-1133">Transmembrane helix</keyword>
<dbReference type="PANTHER" id="PTHR31611">
    <property type="entry name" value="HIGH-AFFINITY NICKEL TRANSPORT PROTEIN NIC1"/>
    <property type="match status" value="1"/>
</dbReference>